<accession>A0A6B0YWA5</accession>
<protein>
    <recommendedName>
        <fullName evidence="2">Water stress and hypersensitive response domain-containing protein</fullName>
    </recommendedName>
</protein>
<name>A0A6B0YWA5_9CHLR</name>
<dbReference type="EMBL" id="VXRG01000095">
    <property type="protein sequence ID" value="MXY94032.1"/>
    <property type="molecule type" value="Genomic_DNA"/>
</dbReference>
<evidence type="ECO:0000313" key="1">
    <source>
        <dbReference type="EMBL" id="MXY94032.1"/>
    </source>
</evidence>
<evidence type="ECO:0008006" key="2">
    <source>
        <dbReference type="Google" id="ProtNLM"/>
    </source>
</evidence>
<proteinExistence type="predicted"/>
<dbReference type="AlphaFoldDB" id="A0A6B0YWA5"/>
<organism evidence="1">
    <name type="scientific">Caldilineaceae bacterium SB0664_bin_27</name>
    <dbReference type="NCBI Taxonomy" id="2605260"/>
    <lineage>
        <taxon>Bacteria</taxon>
        <taxon>Bacillati</taxon>
        <taxon>Chloroflexota</taxon>
        <taxon>Caldilineae</taxon>
        <taxon>Caldilineales</taxon>
        <taxon>Caldilineaceae</taxon>
    </lineage>
</organism>
<reference evidence="1" key="1">
    <citation type="submission" date="2019-09" db="EMBL/GenBank/DDBJ databases">
        <title>Characterisation of the sponge microbiome using genome-centric metagenomics.</title>
        <authorList>
            <person name="Engelberts J.P."/>
            <person name="Robbins S.J."/>
            <person name="De Goeij J.M."/>
            <person name="Aranda M."/>
            <person name="Bell S.C."/>
            <person name="Webster N.S."/>
        </authorList>
    </citation>
    <scope>NUCLEOTIDE SEQUENCE</scope>
    <source>
        <strain evidence="1">SB0664_bin_27</strain>
    </source>
</reference>
<dbReference type="Gene3D" id="2.60.40.1820">
    <property type="match status" value="1"/>
</dbReference>
<gene>
    <name evidence="1" type="ORF">F4Y42_11375</name>
</gene>
<dbReference type="SUPFAM" id="SSF117070">
    <property type="entry name" value="LEA14-like"/>
    <property type="match status" value="1"/>
</dbReference>
<sequence length="176" mass="20116">MPHVARTLLYVFGLTALAATWQAVSNYVGSLESVRGLELELTEVRRVDSDSAQLVVQFRLHNRSELPVQLNSYFFDLYLDGNRIGGSSSTWRDDIPDVDRSLYTRASTIEQTLAPYERLDMEFLLHVFDLENFLGASQENSEPLNWSVKAGFRLIHPHSHDERLLRLQATLQEPVP</sequence>
<comment type="caution">
    <text evidence="1">The sequence shown here is derived from an EMBL/GenBank/DDBJ whole genome shotgun (WGS) entry which is preliminary data.</text>
</comment>